<keyword evidence="4" id="KW-0274">FAD</keyword>
<accession>A0A160VCH2</accession>
<dbReference type="InterPro" id="IPR023978">
    <property type="entry name" value="GMC_oxidoreductase_bact"/>
</dbReference>
<evidence type="ECO:0000256" key="3">
    <source>
        <dbReference type="ARBA" id="ARBA00022630"/>
    </source>
</evidence>
<dbReference type="EMBL" id="FAXA01000443">
    <property type="protein sequence ID" value="CUV05668.1"/>
    <property type="molecule type" value="Genomic_DNA"/>
</dbReference>
<dbReference type="GO" id="GO:0019285">
    <property type="term" value="P:glycine betaine biosynthetic process from choline"/>
    <property type="evidence" value="ECO:0007669"/>
    <property type="project" value="TreeGrafter"/>
</dbReference>
<reference evidence="6" key="1">
    <citation type="submission" date="2015-10" db="EMBL/GenBank/DDBJ databases">
        <authorList>
            <person name="Gilbert D.G."/>
        </authorList>
    </citation>
    <scope>NUCLEOTIDE SEQUENCE</scope>
</reference>
<dbReference type="GO" id="GO:0050660">
    <property type="term" value="F:flavin adenine dinucleotide binding"/>
    <property type="evidence" value="ECO:0007669"/>
    <property type="project" value="InterPro"/>
</dbReference>
<evidence type="ECO:0000256" key="4">
    <source>
        <dbReference type="ARBA" id="ARBA00022827"/>
    </source>
</evidence>
<evidence type="ECO:0000256" key="1">
    <source>
        <dbReference type="ARBA" id="ARBA00001974"/>
    </source>
</evidence>
<evidence type="ECO:0000313" key="6">
    <source>
        <dbReference type="EMBL" id="CUV05668.1"/>
    </source>
</evidence>
<dbReference type="InterPro" id="IPR000172">
    <property type="entry name" value="GMC_OxRdtase_N"/>
</dbReference>
<evidence type="ECO:0000259" key="5">
    <source>
        <dbReference type="PROSITE" id="PS00623"/>
    </source>
</evidence>
<gene>
    <name evidence="6" type="ORF">MGWOODY_Clf748</name>
</gene>
<dbReference type="PROSITE" id="PS51257">
    <property type="entry name" value="PROKAR_LIPOPROTEIN"/>
    <property type="match status" value="1"/>
</dbReference>
<dbReference type="InterPro" id="IPR036188">
    <property type="entry name" value="FAD/NAD-bd_sf"/>
</dbReference>
<dbReference type="PANTHER" id="PTHR11552:SF147">
    <property type="entry name" value="CHOLINE DEHYDROGENASE, MITOCHONDRIAL"/>
    <property type="match status" value="1"/>
</dbReference>
<name>A0A160VCH2_9ZZZZ</name>
<dbReference type="InterPro" id="IPR007867">
    <property type="entry name" value="GMC_OxRtase_C"/>
</dbReference>
<keyword evidence="3" id="KW-0285">Flavoprotein</keyword>
<dbReference type="Gene3D" id="3.50.50.60">
    <property type="entry name" value="FAD/NAD(P)-binding domain"/>
    <property type="match status" value="1"/>
</dbReference>
<comment type="similarity">
    <text evidence="2">Belongs to the GMC oxidoreductase family.</text>
</comment>
<protein>
    <submittedName>
        <fullName evidence="6">Choline dehydrogenase</fullName>
        <ecNumber evidence="6">1.1.99.1</ecNumber>
    </submittedName>
</protein>
<dbReference type="SUPFAM" id="SSF54373">
    <property type="entry name" value="FAD-linked reductases, C-terminal domain"/>
    <property type="match status" value="1"/>
</dbReference>
<dbReference type="PANTHER" id="PTHR11552">
    <property type="entry name" value="GLUCOSE-METHANOL-CHOLINE GMC OXIDOREDUCTASE"/>
    <property type="match status" value="1"/>
</dbReference>
<dbReference type="GO" id="GO:0016020">
    <property type="term" value="C:membrane"/>
    <property type="evidence" value="ECO:0007669"/>
    <property type="project" value="TreeGrafter"/>
</dbReference>
<comment type="cofactor">
    <cofactor evidence="1">
        <name>FAD</name>
        <dbReference type="ChEBI" id="CHEBI:57692"/>
    </cofactor>
</comment>
<dbReference type="AlphaFoldDB" id="A0A160VCH2"/>
<dbReference type="Pfam" id="PF05199">
    <property type="entry name" value="GMC_oxred_C"/>
    <property type="match status" value="1"/>
</dbReference>
<dbReference type="PROSITE" id="PS00623">
    <property type="entry name" value="GMC_OXRED_1"/>
    <property type="match status" value="1"/>
</dbReference>
<evidence type="ECO:0000256" key="2">
    <source>
        <dbReference type="ARBA" id="ARBA00010790"/>
    </source>
</evidence>
<dbReference type="Pfam" id="PF00732">
    <property type="entry name" value="GMC_oxred_N"/>
    <property type="match status" value="1"/>
</dbReference>
<dbReference type="PIRSF" id="PIRSF000137">
    <property type="entry name" value="Alcohol_oxidase"/>
    <property type="match status" value="1"/>
</dbReference>
<dbReference type="InterPro" id="IPR012132">
    <property type="entry name" value="GMC_OxRdtase"/>
</dbReference>
<dbReference type="NCBIfam" id="TIGR03970">
    <property type="entry name" value="Rv0697"/>
    <property type="match status" value="1"/>
</dbReference>
<proteinExistence type="inferred from homology"/>
<dbReference type="EC" id="1.1.99.1" evidence="6"/>
<sequence length="520" mass="56603">MKYDVVIVGGGSAGCTLATRLSEDPNRSVLLLEAGHDYPDIDQLPDALKLGHRQEATDIDSPFNWAYRGQGTPEQSVPMQVARGKVIGGSGSVNGQVFLRGVPEDYDDWAAEGNDQWSYVSLLPFFRKLETDLNVRDDFHGTDGPIPVWRLPREEFMPVNEAFHQASVAAGFPEDPDMNNPDSTGTGALPMNNPGGIRMSAALSYLNPNRHRLNLTVKANVLAHRVVFDGDRAIGVEVESGGEKFTVEGSEIILCAGGIATPQLLLLSGVGPAAHLGELGIPVVYDLPGVGQNLRDHPLINIELEPKDGVKLATVEPRIQSGLRYTADGSDTRNDMQLFPSSFTGLRAGDPLQGRSPDRPQGMRITCILKLADSAGELTLNSADPSDPPNLNFRYFESEWDRQRMREAIQLSLKFLEHPSFGPLIERRLSPTDQDVATDDAMDAWLRQNVATTQHTSGTCKMGPDSDPMAVVDQYCRVLGLQNLRVVDLSVCPNVVRANTNATAIVIAERAAGWISCRES</sequence>
<feature type="domain" description="Glucose-methanol-choline oxidoreductase N-terminal" evidence="5">
    <location>
        <begin position="84"/>
        <end position="107"/>
    </location>
</feature>
<keyword evidence="6" id="KW-0560">Oxidoreductase</keyword>
<dbReference type="GO" id="GO:0008812">
    <property type="term" value="F:choline dehydrogenase activity"/>
    <property type="evidence" value="ECO:0007669"/>
    <property type="project" value="UniProtKB-EC"/>
</dbReference>
<dbReference type="Gene3D" id="3.30.410.40">
    <property type="match status" value="1"/>
</dbReference>
<organism evidence="6">
    <name type="scientific">hydrothermal vent metagenome</name>
    <dbReference type="NCBI Taxonomy" id="652676"/>
    <lineage>
        <taxon>unclassified sequences</taxon>
        <taxon>metagenomes</taxon>
        <taxon>ecological metagenomes</taxon>
    </lineage>
</organism>
<dbReference type="SUPFAM" id="SSF51905">
    <property type="entry name" value="FAD/NAD(P)-binding domain"/>
    <property type="match status" value="1"/>
</dbReference>